<evidence type="ECO:0000256" key="4">
    <source>
        <dbReference type="ARBA" id="ARBA00022692"/>
    </source>
</evidence>
<feature type="transmembrane region" description="Helical" evidence="7">
    <location>
        <begin position="206"/>
        <end position="226"/>
    </location>
</feature>
<evidence type="ECO:0000256" key="7">
    <source>
        <dbReference type="SAM" id="Phobius"/>
    </source>
</evidence>
<keyword evidence="3 9" id="KW-0808">Transferase</keyword>
<dbReference type="SUPFAM" id="SSF53448">
    <property type="entry name" value="Nucleotide-diphospho-sugar transferases"/>
    <property type="match status" value="1"/>
</dbReference>
<dbReference type="GO" id="GO:0005886">
    <property type="term" value="C:plasma membrane"/>
    <property type="evidence" value="ECO:0007669"/>
    <property type="project" value="TreeGrafter"/>
</dbReference>
<evidence type="ECO:0000256" key="5">
    <source>
        <dbReference type="ARBA" id="ARBA00022989"/>
    </source>
</evidence>
<evidence type="ECO:0000313" key="10">
    <source>
        <dbReference type="Proteomes" id="UP000295414"/>
    </source>
</evidence>
<dbReference type="EMBL" id="SMAP01000003">
    <property type="protein sequence ID" value="TCT24670.1"/>
    <property type="molecule type" value="Genomic_DNA"/>
</dbReference>
<accession>A0A4R3N611</accession>
<dbReference type="PANTHER" id="PTHR48090:SF1">
    <property type="entry name" value="PROPHAGE BACTOPRENOL GLUCOSYL TRANSFERASE HOMOLOG"/>
    <property type="match status" value="1"/>
</dbReference>
<reference evidence="9 10" key="1">
    <citation type="submission" date="2019-03" db="EMBL/GenBank/DDBJ databases">
        <title>Genomic Encyclopedia of Type Strains, Phase IV (KMG-IV): sequencing the most valuable type-strain genomes for metagenomic binning, comparative biology and taxonomic classification.</title>
        <authorList>
            <person name="Goeker M."/>
        </authorList>
    </citation>
    <scope>NUCLEOTIDE SEQUENCE [LARGE SCALE GENOMIC DNA]</scope>
    <source>
        <strain evidence="9 10">DSM 13605</strain>
    </source>
</reference>
<dbReference type="AlphaFoldDB" id="A0A4R3N611"/>
<evidence type="ECO:0000256" key="2">
    <source>
        <dbReference type="ARBA" id="ARBA00022676"/>
    </source>
</evidence>
<sequence length="337" mass="36901">MHPVSESSPPLEPAAGDAALAARAHARPSISCVIPCRNEAGNLDLLLPRLLAVLEPLAPAWEVILVDDGSTDDTPQRLAAWTRRAGIRTVELSRNFGKEAALTAGLQAARGEVVVMLDADLQHEPELIPTLLEKWREGADSVYAVRSSRADESLFKRLGARGFYALVNAGDRVEIPPNAGDFRLMDRAVVEALLALPERNRFMKGLYAWVGFRAVAVPYMPAARAAGRTHFRPMRLVNFALDGLIGFSTWPLRLLTLTGFALALLAFGYGLFLVVEYLLHGHRVSGWTTIVVGIMFSAGLQLVSLGVVGEYVGRIFEEVKRRPLYIVKRRRGQGLGE</sequence>
<name>A0A4R3N611_9GAMM</name>
<dbReference type="RefSeq" id="WP_162797682.1">
    <property type="nucleotide sequence ID" value="NZ_MSZW01000045.1"/>
</dbReference>
<keyword evidence="10" id="KW-1185">Reference proteome</keyword>
<proteinExistence type="predicted"/>
<evidence type="ECO:0000256" key="6">
    <source>
        <dbReference type="ARBA" id="ARBA00023136"/>
    </source>
</evidence>
<dbReference type="GO" id="GO:0016757">
    <property type="term" value="F:glycosyltransferase activity"/>
    <property type="evidence" value="ECO:0007669"/>
    <property type="project" value="UniProtKB-KW"/>
</dbReference>
<keyword evidence="6 7" id="KW-0472">Membrane</keyword>
<feature type="transmembrane region" description="Helical" evidence="7">
    <location>
        <begin position="254"/>
        <end position="275"/>
    </location>
</feature>
<keyword evidence="2" id="KW-0328">Glycosyltransferase</keyword>
<keyword evidence="4 7" id="KW-0812">Transmembrane</keyword>
<feature type="domain" description="Glycosyltransferase 2-like" evidence="8">
    <location>
        <begin position="31"/>
        <end position="193"/>
    </location>
</feature>
<keyword evidence="5 7" id="KW-1133">Transmembrane helix</keyword>
<dbReference type="PANTHER" id="PTHR48090">
    <property type="entry name" value="UNDECAPRENYL-PHOSPHATE 4-DEOXY-4-FORMAMIDO-L-ARABINOSE TRANSFERASE-RELATED"/>
    <property type="match status" value="1"/>
</dbReference>
<dbReference type="Gene3D" id="3.90.550.10">
    <property type="entry name" value="Spore Coat Polysaccharide Biosynthesis Protein SpsA, Chain A"/>
    <property type="match status" value="1"/>
</dbReference>
<feature type="transmembrane region" description="Helical" evidence="7">
    <location>
        <begin position="287"/>
        <end position="312"/>
    </location>
</feature>
<gene>
    <name evidence="9" type="ORF">EDC34_1039</name>
</gene>
<comment type="subcellular location">
    <subcellularLocation>
        <location evidence="1">Membrane</location>
        <topology evidence="1">Multi-pass membrane protein</topology>
    </subcellularLocation>
</comment>
<dbReference type="CDD" id="cd04187">
    <property type="entry name" value="DPM1_like_bac"/>
    <property type="match status" value="1"/>
</dbReference>
<comment type="caution">
    <text evidence="9">The sequence shown here is derived from an EMBL/GenBank/DDBJ whole genome shotgun (WGS) entry which is preliminary data.</text>
</comment>
<evidence type="ECO:0000256" key="3">
    <source>
        <dbReference type="ARBA" id="ARBA00022679"/>
    </source>
</evidence>
<evidence type="ECO:0000256" key="1">
    <source>
        <dbReference type="ARBA" id="ARBA00004141"/>
    </source>
</evidence>
<dbReference type="Proteomes" id="UP000295414">
    <property type="component" value="Unassembled WGS sequence"/>
</dbReference>
<dbReference type="Pfam" id="PF00535">
    <property type="entry name" value="Glycos_transf_2"/>
    <property type="match status" value="1"/>
</dbReference>
<protein>
    <submittedName>
        <fullName evidence="9">Glycosyltransferase involved in cell wall biosynthesis</fullName>
    </submittedName>
</protein>
<organism evidence="9 10">
    <name type="scientific">Thermomonas haemolytica</name>
    <dbReference type="NCBI Taxonomy" id="141949"/>
    <lineage>
        <taxon>Bacteria</taxon>
        <taxon>Pseudomonadati</taxon>
        <taxon>Pseudomonadota</taxon>
        <taxon>Gammaproteobacteria</taxon>
        <taxon>Lysobacterales</taxon>
        <taxon>Lysobacteraceae</taxon>
        <taxon>Thermomonas</taxon>
    </lineage>
</organism>
<dbReference type="InterPro" id="IPR001173">
    <property type="entry name" value="Glyco_trans_2-like"/>
</dbReference>
<evidence type="ECO:0000313" key="9">
    <source>
        <dbReference type="EMBL" id="TCT24670.1"/>
    </source>
</evidence>
<evidence type="ECO:0000259" key="8">
    <source>
        <dbReference type="Pfam" id="PF00535"/>
    </source>
</evidence>
<dbReference type="InterPro" id="IPR050256">
    <property type="entry name" value="Glycosyltransferase_2"/>
</dbReference>
<dbReference type="InterPro" id="IPR029044">
    <property type="entry name" value="Nucleotide-diphossugar_trans"/>
</dbReference>